<proteinExistence type="inferred from homology"/>
<dbReference type="PANTHER" id="PTHR35936">
    <property type="entry name" value="MEMBRANE-BOUND LYTIC MUREIN TRANSGLYCOSYLASE F"/>
    <property type="match status" value="1"/>
</dbReference>
<keyword evidence="9" id="KW-0472">Membrane</keyword>
<feature type="domain" description="Ionotropic glutamate receptor L-glutamate and glycine-binding" evidence="20">
    <location>
        <begin position="57"/>
        <end position="102"/>
    </location>
</feature>
<reference evidence="21 22" key="1">
    <citation type="journal article" date="2024" name="Int. J. Syst. Evol. Microbiol.">
        <title>Virgibacillus tibetensis sp. nov., isolated from salt lake on the Tibetan Plateau of China.</title>
        <authorList>
            <person name="Phurbu D."/>
            <person name="Liu Z.-X."/>
            <person name="Wang R."/>
            <person name="Zheng Y.-Y."/>
            <person name="Liu H.-C."/>
            <person name="Zhou Y.-G."/>
            <person name="Yu Y.-J."/>
            <person name="Li A.-H."/>
        </authorList>
    </citation>
    <scope>NUCLEOTIDE SEQUENCE [LARGE SCALE GENOMIC DNA]</scope>
    <source>
        <strain evidence="21 22">C22-A2</strain>
    </source>
</reference>
<dbReference type="PANTHER" id="PTHR35936:SF19">
    <property type="entry name" value="AMINO-ACID-BINDING PROTEIN YXEM-RELATED"/>
    <property type="match status" value="1"/>
</dbReference>
<evidence type="ECO:0000313" key="21">
    <source>
        <dbReference type="EMBL" id="MEC5423830.1"/>
    </source>
</evidence>
<dbReference type="RefSeq" id="WP_327607394.1">
    <property type="nucleotide sequence ID" value="NZ_JARZFX010000003.1"/>
</dbReference>
<feature type="signal peptide" evidence="17">
    <location>
        <begin position="1"/>
        <end position="24"/>
    </location>
</feature>
<keyword evidence="12" id="KW-0325">Glycoprotein</keyword>
<feature type="domain" description="Ionotropic glutamate receptor C-terminal" evidence="19">
    <location>
        <begin position="46"/>
        <end position="264"/>
    </location>
</feature>
<keyword evidence="15" id="KW-0407">Ion channel</keyword>
<evidence type="ECO:0000256" key="8">
    <source>
        <dbReference type="ARBA" id="ARBA00023065"/>
    </source>
</evidence>
<feature type="domain" description="Solute-binding protein family 3/N-terminal" evidence="18">
    <location>
        <begin position="46"/>
        <end position="265"/>
    </location>
</feature>
<protein>
    <submittedName>
        <fullName evidence="21">Transporter substrate-binding domain-containing protein</fullName>
    </submittedName>
</protein>
<dbReference type="PROSITE" id="PS51257">
    <property type="entry name" value="PROKAR_LIPOPROTEIN"/>
    <property type="match status" value="1"/>
</dbReference>
<evidence type="ECO:0000256" key="1">
    <source>
        <dbReference type="ARBA" id="ARBA00004141"/>
    </source>
</evidence>
<sequence length="269" mass="29899">MKRIYLIVVSLFLFLVIAACGDQASGENTNEEEGKGSLNRVQESEVLRVGFEGTFRPFNYLGDDNEYIGFDVDIANELADRLGVETEFVATSWDSLIGGLQSDKFDVIIAQMTVTEERKESVDFTDPYVVTGSVLITREETDDISVLEDIEGKKVGVGGGTTFEEVANSVEGADVTLYKTVNDYIQDLLNGRLDVIINDQLLMSHNIQEEDLAIKIVSDILNKDEIGMAVKKGSDDLVAKLNEELENMHEDGTYAEIYKAWFDSEPLIK</sequence>
<gene>
    <name evidence="21" type="ORF">QGM71_10035</name>
</gene>
<evidence type="ECO:0000259" key="20">
    <source>
        <dbReference type="SMART" id="SM00918"/>
    </source>
</evidence>
<keyword evidence="8" id="KW-0406">Ion transport</keyword>
<evidence type="ECO:0000256" key="12">
    <source>
        <dbReference type="ARBA" id="ARBA00023180"/>
    </source>
</evidence>
<keyword evidence="7" id="KW-1133">Transmembrane helix</keyword>
<keyword evidence="13" id="KW-1071">Ligand-gated ion channel</keyword>
<dbReference type="SMART" id="SM00918">
    <property type="entry name" value="Lig_chan-Glu_bd"/>
    <property type="match status" value="1"/>
</dbReference>
<feature type="chain" id="PRO_5045962213" evidence="17">
    <location>
        <begin position="25"/>
        <end position="269"/>
    </location>
</feature>
<dbReference type="InterPro" id="IPR001320">
    <property type="entry name" value="Iontro_rcpt_C"/>
</dbReference>
<evidence type="ECO:0000256" key="11">
    <source>
        <dbReference type="ARBA" id="ARBA00023170"/>
    </source>
</evidence>
<evidence type="ECO:0000259" key="19">
    <source>
        <dbReference type="SMART" id="SM00079"/>
    </source>
</evidence>
<evidence type="ECO:0000256" key="3">
    <source>
        <dbReference type="ARBA" id="ARBA00010333"/>
    </source>
</evidence>
<evidence type="ECO:0000256" key="14">
    <source>
        <dbReference type="ARBA" id="ARBA00023288"/>
    </source>
</evidence>
<name>A0ABU6KF84_9BACI</name>
<evidence type="ECO:0000256" key="17">
    <source>
        <dbReference type="SAM" id="SignalP"/>
    </source>
</evidence>
<evidence type="ECO:0000256" key="2">
    <source>
        <dbReference type="ARBA" id="ARBA00004196"/>
    </source>
</evidence>
<dbReference type="Gene3D" id="3.40.190.10">
    <property type="entry name" value="Periplasmic binding protein-like II"/>
    <property type="match status" value="2"/>
</dbReference>
<evidence type="ECO:0000256" key="7">
    <source>
        <dbReference type="ARBA" id="ARBA00022989"/>
    </source>
</evidence>
<keyword evidence="4" id="KW-0813">Transport</keyword>
<organism evidence="21 22">
    <name type="scientific">Virgibacillus tibetensis</name>
    <dbReference type="NCBI Taxonomy" id="3042313"/>
    <lineage>
        <taxon>Bacteria</taxon>
        <taxon>Bacillati</taxon>
        <taxon>Bacillota</taxon>
        <taxon>Bacilli</taxon>
        <taxon>Bacillales</taxon>
        <taxon>Bacillaceae</taxon>
        <taxon>Virgibacillus</taxon>
    </lineage>
</organism>
<comment type="similarity">
    <text evidence="3 16">Belongs to the bacterial solute-binding protein 3 family.</text>
</comment>
<dbReference type="EMBL" id="JARZFX010000003">
    <property type="protein sequence ID" value="MEC5423830.1"/>
    <property type="molecule type" value="Genomic_DNA"/>
</dbReference>
<keyword evidence="6 17" id="KW-0732">Signal</keyword>
<dbReference type="Proteomes" id="UP001335737">
    <property type="component" value="Unassembled WGS sequence"/>
</dbReference>
<dbReference type="SMART" id="SM00079">
    <property type="entry name" value="PBPe"/>
    <property type="match status" value="1"/>
</dbReference>
<evidence type="ECO:0000256" key="5">
    <source>
        <dbReference type="ARBA" id="ARBA00022692"/>
    </source>
</evidence>
<dbReference type="Pfam" id="PF00497">
    <property type="entry name" value="SBP_bac_3"/>
    <property type="match status" value="1"/>
</dbReference>
<dbReference type="SMART" id="SM00062">
    <property type="entry name" value="PBPb"/>
    <property type="match status" value="1"/>
</dbReference>
<evidence type="ECO:0000313" key="22">
    <source>
        <dbReference type="Proteomes" id="UP001335737"/>
    </source>
</evidence>
<evidence type="ECO:0000256" key="4">
    <source>
        <dbReference type="ARBA" id="ARBA00022448"/>
    </source>
</evidence>
<dbReference type="PROSITE" id="PS01039">
    <property type="entry name" value="SBP_BACTERIAL_3"/>
    <property type="match status" value="1"/>
</dbReference>
<keyword evidence="22" id="KW-1185">Reference proteome</keyword>
<keyword evidence="11" id="KW-0675">Receptor</keyword>
<evidence type="ECO:0000256" key="6">
    <source>
        <dbReference type="ARBA" id="ARBA00022729"/>
    </source>
</evidence>
<keyword evidence="14" id="KW-0449">Lipoprotein</keyword>
<keyword evidence="5" id="KW-0812">Transmembrane</keyword>
<dbReference type="InterPro" id="IPR018313">
    <property type="entry name" value="SBP_3_CS"/>
</dbReference>
<dbReference type="InterPro" id="IPR001638">
    <property type="entry name" value="Solute-binding_3/MltF_N"/>
</dbReference>
<evidence type="ECO:0000256" key="10">
    <source>
        <dbReference type="ARBA" id="ARBA00023139"/>
    </source>
</evidence>
<evidence type="ECO:0000256" key="15">
    <source>
        <dbReference type="ARBA" id="ARBA00023303"/>
    </source>
</evidence>
<dbReference type="InterPro" id="IPR019594">
    <property type="entry name" value="Glu/Gly-bd"/>
</dbReference>
<evidence type="ECO:0000259" key="18">
    <source>
        <dbReference type="SMART" id="SM00062"/>
    </source>
</evidence>
<evidence type="ECO:0000256" key="9">
    <source>
        <dbReference type="ARBA" id="ARBA00023136"/>
    </source>
</evidence>
<evidence type="ECO:0000256" key="13">
    <source>
        <dbReference type="ARBA" id="ARBA00023286"/>
    </source>
</evidence>
<evidence type="ECO:0000256" key="16">
    <source>
        <dbReference type="RuleBase" id="RU003744"/>
    </source>
</evidence>
<accession>A0ABU6KF84</accession>
<comment type="caution">
    <text evidence="21">The sequence shown here is derived from an EMBL/GenBank/DDBJ whole genome shotgun (WGS) entry which is preliminary data.</text>
</comment>
<keyword evidence="10" id="KW-0564">Palmitate</keyword>
<dbReference type="SUPFAM" id="SSF53850">
    <property type="entry name" value="Periplasmic binding protein-like II"/>
    <property type="match status" value="1"/>
</dbReference>
<comment type="subcellular location">
    <subcellularLocation>
        <location evidence="2">Cell envelope</location>
    </subcellularLocation>
    <subcellularLocation>
        <location evidence="1">Membrane</location>
        <topology evidence="1">Multi-pass membrane protein</topology>
    </subcellularLocation>
</comment>